<evidence type="ECO:0000313" key="2">
    <source>
        <dbReference type="Proteomes" id="UP000199518"/>
    </source>
</evidence>
<dbReference type="OrthoDB" id="9808776at2"/>
<proteinExistence type="predicted"/>
<dbReference type="Proteomes" id="UP000199518">
    <property type="component" value="Unassembled WGS sequence"/>
</dbReference>
<sequence length="198" mass="21867">MTEERTICAIALKEWAVVCQALATGEQLVLFRKGGIHEGADGFQPEHAGFWLFPTGFHQSLENVRDQHKASAAACLGEPPAAGVIPIQTYCRIESLCWVSDEQRLAALRPFHILTDEAVAARFHYRQPGVFVLQLEVCSLPTAVTVPANPRYDGCHSWVELDDAISTAELQPLIQSREQAQRVAALKTVLPELKPLSR</sequence>
<evidence type="ECO:0000313" key="1">
    <source>
        <dbReference type="EMBL" id="SFJ70343.1"/>
    </source>
</evidence>
<dbReference type="Pfam" id="PF08819">
    <property type="entry name" value="DUF1802"/>
    <property type="match status" value="1"/>
</dbReference>
<dbReference type="STRING" id="1576369.SAMN05421753_13031"/>
<organism evidence="1 2">
    <name type="scientific">Planctomicrobium piriforme</name>
    <dbReference type="NCBI Taxonomy" id="1576369"/>
    <lineage>
        <taxon>Bacteria</taxon>
        <taxon>Pseudomonadati</taxon>
        <taxon>Planctomycetota</taxon>
        <taxon>Planctomycetia</taxon>
        <taxon>Planctomycetales</taxon>
        <taxon>Planctomycetaceae</taxon>
        <taxon>Planctomicrobium</taxon>
    </lineage>
</organism>
<dbReference type="EMBL" id="FOQD01000030">
    <property type="protein sequence ID" value="SFJ70343.1"/>
    <property type="molecule type" value="Genomic_DNA"/>
</dbReference>
<dbReference type="RefSeq" id="WP_092057255.1">
    <property type="nucleotide sequence ID" value="NZ_FOQD01000030.1"/>
</dbReference>
<dbReference type="InterPro" id="IPR014923">
    <property type="entry name" value="DUF1802"/>
</dbReference>
<keyword evidence="2" id="KW-1185">Reference proteome</keyword>
<protein>
    <recommendedName>
        <fullName evidence="3">DUF1802 family protein</fullName>
    </recommendedName>
</protein>
<evidence type="ECO:0008006" key="3">
    <source>
        <dbReference type="Google" id="ProtNLM"/>
    </source>
</evidence>
<dbReference type="AlphaFoldDB" id="A0A1I3TIK9"/>
<reference evidence="2" key="1">
    <citation type="submission" date="2016-10" db="EMBL/GenBank/DDBJ databases">
        <authorList>
            <person name="Varghese N."/>
            <person name="Submissions S."/>
        </authorList>
    </citation>
    <scope>NUCLEOTIDE SEQUENCE [LARGE SCALE GENOMIC DNA]</scope>
    <source>
        <strain evidence="2">DSM 26348</strain>
    </source>
</reference>
<accession>A0A1I3TIK9</accession>
<name>A0A1I3TIK9_9PLAN</name>
<gene>
    <name evidence="1" type="ORF">SAMN05421753_13031</name>
</gene>